<dbReference type="AlphaFoldDB" id="A0A8H8RNU5"/>
<dbReference type="OrthoDB" id="2963168at2759"/>
<name>A0A8H8RNU5_9HELO</name>
<organism evidence="1 2">
    <name type="scientific">Lachnellula subtilissima</name>
    <dbReference type="NCBI Taxonomy" id="602034"/>
    <lineage>
        <taxon>Eukaryota</taxon>
        <taxon>Fungi</taxon>
        <taxon>Dikarya</taxon>
        <taxon>Ascomycota</taxon>
        <taxon>Pezizomycotina</taxon>
        <taxon>Leotiomycetes</taxon>
        <taxon>Helotiales</taxon>
        <taxon>Lachnaceae</taxon>
        <taxon>Lachnellula</taxon>
    </lineage>
</organism>
<gene>
    <name evidence="1" type="ORF">LSUB1_G004684</name>
</gene>
<reference evidence="1 2" key="1">
    <citation type="submission" date="2018-05" db="EMBL/GenBank/DDBJ databases">
        <title>Genome sequencing and assembly of the regulated plant pathogen Lachnellula willkommii and related sister species for the development of diagnostic species identification markers.</title>
        <authorList>
            <person name="Giroux E."/>
            <person name="Bilodeau G."/>
        </authorList>
    </citation>
    <scope>NUCLEOTIDE SEQUENCE [LARGE SCALE GENOMIC DNA]</scope>
    <source>
        <strain evidence="1 2">CBS 197.66</strain>
    </source>
</reference>
<dbReference type="Proteomes" id="UP000462212">
    <property type="component" value="Unassembled WGS sequence"/>
</dbReference>
<dbReference type="PANTHER" id="PTHR42749:SF8">
    <property type="entry name" value="HSP70 FAMILY PROTEIN (AFU_ORTHOLOGUE AFUA_3G13740)"/>
    <property type="match status" value="1"/>
</dbReference>
<comment type="caution">
    <text evidence="1">The sequence shown here is derived from an EMBL/GenBank/DDBJ whole genome shotgun (WGS) entry which is preliminary data.</text>
</comment>
<dbReference type="PANTHER" id="PTHR42749">
    <property type="entry name" value="CELL SHAPE-DETERMINING PROTEIN MREB"/>
    <property type="match status" value="1"/>
</dbReference>
<sequence>MDVSEPESAVAVGAVLRALDKENGPKRITKSSYGFLRTEPYEPLMWEAHAETKPTIDQNDGEKYVKTIYWLICKDEPVPFHTEHSIIVIHTIPTNRKQLLCEELLYVSDTSTESHYRRDHAKNKGCEIAGRIVADMSFLRDKNIIKPIERGRTWKRHYRIEYQLVMVVDGRNLRYEARWPVGGTVRGRGQTSIAAAFKPGTK</sequence>
<evidence type="ECO:0000313" key="1">
    <source>
        <dbReference type="EMBL" id="TVY38205.1"/>
    </source>
</evidence>
<accession>A0A8H8RNU5</accession>
<dbReference type="EMBL" id="QGMJ01000299">
    <property type="protein sequence ID" value="TVY38205.1"/>
    <property type="molecule type" value="Genomic_DNA"/>
</dbReference>
<keyword evidence="2" id="KW-1185">Reference proteome</keyword>
<protein>
    <submittedName>
        <fullName evidence="1">Uncharacterized protein</fullName>
    </submittedName>
</protein>
<evidence type="ECO:0000313" key="2">
    <source>
        <dbReference type="Proteomes" id="UP000462212"/>
    </source>
</evidence>
<proteinExistence type="predicted"/>